<protein>
    <submittedName>
        <fullName evidence="2">Nitrate ABC transporter substrate-binding protein</fullName>
    </submittedName>
</protein>
<keyword evidence="3" id="KW-1185">Reference proteome</keyword>
<evidence type="ECO:0000256" key="1">
    <source>
        <dbReference type="SAM" id="SignalP"/>
    </source>
</evidence>
<comment type="caution">
    <text evidence="2">The sequence shown here is derived from an EMBL/GenBank/DDBJ whole genome shotgun (WGS) entry which is preliminary data.</text>
</comment>
<dbReference type="PROSITE" id="PS51257">
    <property type="entry name" value="PROKAR_LIPOPROTEIN"/>
    <property type="match status" value="1"/>
</dbReference>
<reference evidence="2 3" key="1">
    <citation type="journal article" date="2019" name="Int. J. Syst. Evol. Microbiol.">
        <title>The Global Catalogue of Microorganisms (GCM) 10K type strain sequencing project: providing services to taxonomists for standard genome sequencing and annotation.</title>
        <authorList>
            <consortium name="The Broad Institute Genomics Platform"/>
            <consortium name="The Broad Institute Genome Sequencing Center for Infectious Disease"/>
            <person name="Wu L."/>
            <person name="Ma J."/>
        </authorList>
    </citation>
    <scope>NUCLEOTIDE SEQUENCE [LARGE SCALE GENOMIC DNA]</scope>
    <source>
        <strain evidence="2 3">JCM 16117</strain>
    </source>
</reference>
<keyword evidence="1" id="KW-0732">Signal</keyword>
<sequence length="382" mass="40554">MSFRIHPAAALAPALLLTACASSAPASETTGSSIGAGGPLASVCPETVVIQTNWNPESEHGMLYQLLGPDPVVNAAAKSVSGPLTSGGEPTGVDVEIRAGGPAIGFQLVSSQMYQDPSILLGVVTSDESVMLSDDTATTAVFAPFEIGPEFVMWDPERYPDATTIADVTAAGATVRYFPGTAAFEYFIATGLIPENQADPGYDGTPAVFVAADGEIAQQGYVSSEPYLYEHEVSAWAKPVAFELLYDAGWRPYTNALAVRASEVDTQSACLDKLVPILQQAELDYFADPTAVDQLVVDLVEEYDTGWVYSEGNARYAVETMTGMDLVGNGDDSTVGDFDESRLQDFIDKTVPVFEGLDLQPLEGLTPEQIATNRFIDTSIGF</sequence>
<evidence type="ECO:0000313" key="2">
    <source>
        <dbReference type="EMBL" id="GAA2228769.1"/>
    </source>
</evidence>
<feature type="signal peptide" evidence="1">
    <location>
        <begin position="1"/>
        <end position="26"/>
    </location>
</feature>
<name>A0ABN3DED3_9MICO</name>
<organism evidence="2 3">
    <name type="scientific">Herbiconiux moechotypicola</name>
    <dbReference type="NCBI Taxonomy" id="637393"/>
    <lineage>
        <taxon>Bacteria</taxon>
        <taxon>Bacillati</taxon>
        <taxon>Actinomycetota</taxon>
        <taxon>Actinomycetes</taxon>
        <taxon>Micrococcales</taxon>
        <taxon>Microbacteriaceae</taxon>
        <taxon>Herbiconiux</taxon>
    </lineage>
</organism>
<proteinExistence type="predicted"/>
<dbReference type="RefSeq" id="WP_259478662.1">
    <property type="nucleotide sequence ID" value="NZ_BAAAQY010000003.1"/>
</dbReference>
<dbReference type="Proteomes" id="UP001500929">
    <property type="component" value="Unassembled WGS sequence"/>
</dbReference>
<gene>
    <name evidence="2" type="ORF">GCM10009851_11550</name>
</gene>
<feature type="chain" id="PRO_5047241689" evidence="1">
    <location>
        <begin position="27"/>
        <end position="382"/>
    </location>
</feature>
<dbReference type="Gene3D" id="3.40.190.10">
    <property type="entry name" value="Periplasmic binding protein-like II"/>
    <property type="match status" value="1"/>
</dbReference>
<evidence type="ECO:0000313" key="3">
    <source>
        <dbReference type="Proteomes" id="UP001500929"/>
    </source>
</evidence>
<dbReference type="EMBL" id="BAAAQY010000003">
    <property type="protein sequence ID" value="GAA2228769.1"/>
    <property type="molecule type" value="Genomic_DNA"/>
</dbReference>
<accession>A0ABN3DED3</accession>